<dbReference type="GO" id="GO:0005516">
    <property type="term" value="F:calmodulin binding"/>
    <property type="evidence" value="ECO:0007669"/>
    <property type="project" value="UniProtKB-KW"/>
</dbReference>
<dbReference type="Proteomes" id="UP000046395">
    <property type="component" value="Unassembled WGS sequence"/>
</dbReference>
<accession>A0A5S6QR63</accession>
<keyword evidence="7 14" id="KW-0321">Glycogen metabolism</keyword>
<evidence type="ECO:0000259" key="17">
    <source>
        <dbReference type="Pfam" id="PF19292"/>
    </source>
</evidence>
<dbReference type="WBParaSite" id="TMUE_2000009649.3">
    <property type="protein sequence ID" value="TMUE_2000009649.3"/>
    <property type="gene ID" value="WBGene00289875"/>
</dbReference>
<dbReference type="Pfam" id="PF19292">
    <property type="entry name" value="KPBB_C"/>
    <property type="match status" value="1"/>
</dbReference>
<evidence type="ECO:0000256" key="5">
    <source>
        <dbReference type="ARBA" id="ARBA00022475"/>
    </source>
</evidence>
<evidence type="ECO:0000256" key="6">
    <source>
        <dbReference type="ARBA" id="ARBA00022553"/>
    </source>
</evidence>
<reference evidence="18" key="2">
    <citation type="submission" date="2014-03" db="EMBL/GenBank/DDBJ databases">
        <title>The whipworm genome and dual-species transcriptomics of an intimate host-pathogen interaction.</title>
        <authorList>
            <person name="Foth B.J."/>
            <person name="Tsai I.J."/>
            <person name="Reid A.J."/>
            <person name="Bancroft A.J."/>
            <person name="Nichol S."/>
            <person name="Tracey A."/>
            <person name="Holroyd N."/>
            <person name="Cotton J.A."/>
            <person name="Stanley E.J."/>
            <person name="Zarowiecki M."/>
            <person name="Liu J.Z."/>
            <person name="Huckvale T."/>
            <person name="Cooper P.J."/>
            <person name="Grencis R.K."/>
            <person name="Berriman M."/>
        </authorList>
    </citation>
    <scope>NUCLEOTIDE SEQUENCE [LARGE SCALE GENOMIC DNA]</scope>
    <source>
        <strain evidence="18">Edinburgh</strain>
    </source>
</reference>
<evidence type="ECO:0000256" key="1">
    <source>
        <dbReference type="ARBA" id="ARBA00002837"/>
    </source>
</evidence>
<feature type="region of interest" description="Disordered" evidence="15">
    <location>
        <begin position="654"/>
        <end position="756"/>
    </location>
</feature>
<dbReference type="Gene3D" id="1.50.10.10">
    <property type="match status" value="1"/>
</dbReference>
<keyword evidence="6" id="KW-0597">Phosphoprotein</keyword>
<evidence type="ECO:0000256" key="15">
    <source>
        <dbReference type="SAM" id="MobiDB-lite"/>
    </source>
</evidence>
<reference evidence="19" key="3">
    <citation type="submission" date="2019-12" db="UniProtKB">
        <authorList>
            <consortium name="WormBaseParasite"/>
        </authorList>
    </citation>
    <scope>IDENTIFICATION</scope>
</reference>
<dbReference type="AlphaFoldDB" id="A0A5S6QR63"/>
<feature type="lipid moiety-binding region" description="S-farnesyl cysteine" evidence="13">
    <location>
        <position position="1201"/>
    </location>
</feature>
<feature type="compositionally biased region" description="Basic and acidic residues" evidence="15">
    <location>
        <begin position="709"/>
        <end position="722"/>
    </location>
</feature>
<keyword evidence="9 14" id="KW-0472">Membrane</keyword>
<dbReference type="InterPro" id="IPR012341">
    <property type="entry name" value="6hp_glycosidase-like_sf"/>
</dbReference>
<comment type="subcellular location">
    <subcellularLocation>
        <location evidence="2 14">Cell membrane</location>
        <topology evidence="2 14">Lipid-anchor</topology>
        <orientation evidence="2 14">Cytoplasmic side</orientation>
    </subcellularLocation>
</comment>
<comment type="similarity">
    <text evidence="4 14">Belongs to the phosphorylase b kinase regulatory chain family.</text>
</comment>
<evidence type="ECO:0000256" key="7">
    <source>
        <dbReference type="ARBA" id="ARBA00022600"/>
    </source>
</evidence>
<evidence type="ECO:0000259" key="16">
    <source>
        <dbReference type="Pfam" id="PF00723"/>
    </source>
</evidence>
<dbReference type="FunFam" id="1.50.10.10:FF:000004">
    <property type="entry name" value="Phosphorylase b kinase regulatory subunit"/>
    <property type="match status" value="1"/>
</dbReference>
<dbReference type="InterPro" id="IPR011613">
    <property type="entry name" value="GH15-like"/>
</dbReference>
<evidence type="ECO:0000256" key="13">
    <source>
        <dbReference type="PIRSR" id="PIRSR608734-50"/>
    </source>
</evidence>
<organism evidence="18 19">
    <name type="scientific">Trichuris muris</name>
    <name type="common">Mouse whipworm</name>
    <dbReference type="NCBI Taxonomy" id="70415"/>
    <lineage>
        <taxon>Eukaryota</taxon>
        <taxon>Metazoa</taxon>
        <taxon>Ecdysozoa</taxon>
        <taxon>Nematoda</taxon>
        <taxon>Enoplea</taxon>
        <taxon>Dorylaimia</taxon>
        <taxon>Trichinellida</taxon>
        <taxon>Trichuridae</taxon>
        <taxon>Trichuris</taxon>
    </lineage>
</organism>
<evidence type="ECO:0000256" key="11">
    <source>
        <dbReference type="ARBA" id="ARBA00023288"/>
    </source>
</evidence>
<dbReference type="Pfam" id="PF00723">
    <property type="entry name" value="Glyco_hydro_15"/>
    <property type="match status" value="1"/>
</dbReference>
<dbReference type="PANTHER" id="PTHR10749:SF7">
    <property type="entry name" value="PHOSPHORYLASE B KINASE REGULATORY SUBUNIT ALPHA-RELATED"/>
    <property type="match status" value="1"/>
</dbReference>
<evidence type="ECO:0000256" key="2">
    <source>
        <dbReference type="ARBA" id="ARBA00004342"/>
    </source>
</evidence>
<evidence type="ECO:0000256" key="3">
    <source>
        <dbReference type="ARBA" id="ARBA00005131"/>
    </source>
</evidence>
<dbReference type="SUPFAM" id="SSF48208">
    <property type="entry name" value="Six-hairpin glycosidases"/>
    <property type="match status" value="1"/>
</dbReference>
<evidence type="ECO:0000256" key="9">
    <source>
        <dbReference type="ARBA" id="ARBA00023136"/>
    </source>
</evidence>
<feature type="domain" description="Phosphorylase b kinase regulatory subunit alpha/beta C-terminal" evidence="17">
    <location>
        <begin position="941"/>
        <end position="1119"/>
    </location>
</feature>
<dbReference type="UniPathway" id="UPA00163"/>
<proteinExistence type="inferred from homology"/>
<dbReference type="GO" id="GO:0005977">
    <property type="term" value="P:glycogen metabolic process"/>
    <property type="evidence" value="ECO:0007669"/>
    <property type="project" value="UniProtKB-UniPathway"/>
</dbReference>
<dbReference type="InterPro" id="IPR045583">
    <property type="entry name" value="KPBA/B_C"/>
</dbReference>
<feature type="domain" description="GH15-like" evidence="16">
    <location>
        <begin position="10"/>
        <end position="922"/>
    </location>
</feature>
<evidence type="ECO:0000256" key="12">
    <source>
        <dbReference type="ARBA" id="ARBA00023289"/>
    </source>
</evidence>
<dbReference type="GO" id="GO:0005964">
    <property type="term" value="C:phosphorylase kinase complex"/>
    <property type="evidence" value="ECO:0007669"/>
    <property type="project" value="TreeGrafter"/>
</dbReference>
<keyword evidence="18" id="KW-1185">Reference proteome</keyword>
<dbReference type="InterPro" id="IPR008734">
    <property type="entry name" value="PHK_A/B_su"/>
</dbReference>
<keyword evidence="12 13" id="KW-0636">Prenylation</keyword>
<evidence type="ECO:0000313" key="18">
    <source>
        <dbReference type="Proteomes" id="UP000046395"/>
    </source>
</evidence>
<keyword evidence="5 14" id="KW-1003">Cell membrane</keyword>
<evidence type="ECO:0000256" key="8">
    <source>
        <dbReference type="ARBA" id="ARBA00022860"/>
    </source>
</evidence>
<feature type="compositionally biased region" description="Polar residues" evidence="15">
    <location>
        <begin position="739"/>
        <end position="755"/>
    </location>
</feature>
<dbReference type="WBParaSite" id="TMUE_2000009649.2">
    <property type="protein sequence ID" value="TMUE_2000009649.2"/>
    <property type="gene ID" value="WBGene00289875"/>
</dbReference>
<evidence type="ECO:0000256" key="10">
    <source>
        <dbReference type="ARBA" id="ARBA00023277"/>
    </source>
</evidence>
<protein>
    <recommendedName>
        <fullName evidence="14">Phosphorylase b kinase regulatory subunit</fullName>
    </recommendedName>
</protein>
<evidence type="ECO:0000256" key="14">
    <source>
        <dbReference type="RuleBase" id="RU364123"/>
    </source>
</evidence>
<keyword evidence="10 14" id="KW-0119">Carbohydrate metabolism</keyword>
<name>A0A5S6QR63_TRIMR</name>
<evidence type="ECO:0000256" key="4">
    <source>
        <dbReference type="ARBA" id="ARBA00007128"/>
    </source>
</evidence>
<reference evidence="18" key="1">
    <citation type="submission" date="2013-11" db="EMBL/GenBank/DDBJ databases">
        <authorList>
            <person name="Aslett M."/>
        </authorList>
    </citation>
    <scope>NUCLEOTIDE SEQUENCE [LARGE SCALE GENOMIC DNA]</scope>
    <source>
        <strain evidence="18">Edinburgh</strain>
    </source>
</reference>
<dbReference type="PANTHER" id="PTHR10749">
    <property type="entry name" value="PHOSPHORYLASE B KINASE REGULATORY SUBUNIT"/>
    <property type="match status" value="1"/>
</dbReference>
<comment type="pathway">
    <text evidence="3 14">Glycan biosynthesis; glycogen metabolism.</text>
</comment>
<evidence type="ECO:0000313" key="19">
    <source>
        <dbReference type="WBParaSite" id="TMUE_2000009649.1"/>
    </source>
</evidence>
<sequence length="1204" mass="136233">MSRRRASVDRLEYFTRTVYRTILAHADPVTGLFGSTLPGFEGHAWVRDNVYAVHCVWGLALAYRNYAGVDVDRSKGHELEQTCVKVMRSLLNCFMGQAEKVEKFKKSQAPRDSLHAKYSAQTLSTVVGDDEWGHLQIDAIAFYLLTLAQMTASGLQVVFSLDEVAFVQNLVFYIEHAYRIPDFGIWERGDKTNHGVPELNATSIGMAKAALEALDGLDLFGSFGSPSSVIHVVADEIQECQAVLQSLLPRESYSKETDAGLLSIISYPAFAVEDPSQISTTRATIVDKLQGRYGCRRFLRDGYETAKEDPRRLYYEPHELQKFENIECEWPLFFCYLFIDAHFNNNKDKIKFYRNYLDKVVIEIEDGLKIIPELYVVAEENVDAEMKQPHSQDRFATGAKPFLWAQSLYILGCLMEENLIKLAELDPLNRRLSTEVRPDTVVQVAVLAEDEDVLKKISAQGIEVGLVSKAEPFIVSPARVLGRMYGELGKCRKMNLTGRKSKSVGLLSTSKMYLVEKRVVVFTPQFLDWQRFYLTHDTNFLIDTMKSELRYVKTSWNLPGRPLVVLVISSDMIASLSKDKEVPLGLIGALKKIKSGYLSGTRTIMGKISDFVSTSCITTLQFLCTDDDVDFEVRSFLRRINRGYNLTTNPLLQRRKDSKPDQVKTIPSFVRGMSQRRRSRLLDPNDAAQNKGAGDAQTMSGRRRFGRRKSSESDRDGGRRSQDDEECAAPPAPFLKSPSLETASSTDSASQSPTKRNVDLRDFQCKELVEMLLQTDQLEEQADILQFLWSKLGPDWDTQLHGGKNVTVRRLVEEVHQKASSEQKWWLVRYTAGLLNKVTEALTNAVTALIIRQKQVTVGLPNIREVRIASPQPPKELLKIIRSVMEDDECGVMIIQEVLIYLGMFIRAEPHLFGEMLRLRIGHIVQIMILELARSMRIPGEQAAAKVTNLSPHELKTLLHHLFSGKELIDGSDESIQHVIFSSITKDERTGMSRLKKQLMQHKMFASDPNYEDTKPDETVNLFQWLRRRRIDSALNRVPPDFYSRIWTLLRAYEGLVIGGQVLHRNLTQEMTNNEYKFALTVESVLNRIPDTEYRQLIVEVMMVLTLLNESHTNLSLGTGFVNADSIVIRANDLFLIDQKALMGDALACCCREGQKGSCGGAYGICKHFYDSAPSGRYGTITYMCRGLVALIPQLREEIECSVA</sequence>
<dbReference type="GO" id="GO:0005886">
    <property type="term" value="C:plasma membrane"/>
    <property type="evidence" value="ECO:0007669"/>
    <property type="project" value="UniProtKB-SubCell"/>
</dbReference>
<comment type="function">
    <text evidence="1">Phosphorylase b kinase catalyzes the phosphorylation of serine in certain substrates, including troponin I. The alpha chain may bind calmodulin.</text>
</comment>
<dbReference type="WBParaSite" id="TMUE_2000009649.1">
    <property type="protein sequence ID" value="TMUE_2000009649.1"/>
    <property type="gene ID" value="WBGene00289875"/>
</dbReference>
<comment type="PTM">
    <text evidence="13">Although the final Cys may be farnesylated, the terminal tripeptide is probably not removed, and the C-terminus is not methylated.</text>
</comment>
<dbReference type="STRING" id="70415.A0A5S6QR63"/>
<keyword evidence="11 13" id="KW-0449">Lipoprotein</keyword>
<keyword evidence="8 14" id="KW-0112">Calmodulin-binding</keyword>
<dbReference type="InterPro" id="IPR008928">
    <property type="entry name" value="6-hairpin_glycosidase_sf"/>
</dbReference>